<evidence type="ECO:0000256" key="3">
    <source>
        <dbReference type="ARBA" id="ARBA00012438"/>
    </source>
</evidence>
<keyword evidence="9 13" id="KW-1133">Transmembrane helix</keyword>
<keyword evidence="4" id="KW-1003">Cell membrane</keyword>
<dbReference type="GO" id="GO:0000155">
    <property type="term" value="F:phosphorelay sensor kinase activity"/>
    <property type="evidence" value="ECO:0007669"/>
    <property type="project" value="InterPro"/>
</dbReference>
<evidence type="ECO:0000259" key="15">
    <source>
        <dbReference type="PROSITE" id="PS50885"/>
    </source>
</evidence>
<dbReference type="InterPro" id="IPR005467">
    <property type="entry name" value="His_kinase_dom"/>
</dbReference>
<evidence type="ECO:0000256" key="1">
    <source>
        <dbReference type="ARBA" id="ARBA00000085"/>
    </source>
</evidence>
<evidence type="ECO:0000256" key="6">
    <source>
        <dbReference type="ARBA" id="ARBA00022679"/>
    </source>
</evidence>
<dbReference type="Pfam" id="PF00672">
    <property type="entry name" value="HAMP"/>
    <property type="match status" value="1"/>
</dbReference>
<gene>
    <name evidence="16" type="ORF">R50_0621</name>
</gene>
<dbReference type="InterPro" id="IPR003594">
    <property type="entry name" value="HATPase_dom"/>
</dbReference>
<evidence type="ECO:0000256" key="12">
    <source>
        <dbReference type="SAM" id="Coils"/>
    </source>
</evidence>
<proteinExistence type="predicted"/>
<dbReference type="PRINTS" id="PR00344">
    <property type="entry name" value="BCTRLSENSOR"/>
</dbReference>
<keyword evidence="5" id="KW-0597">Phosphoprotein</keyword>
<evidence type="ECO:0000313" key="16">
    <source>
        <dbReference type="EMBL" id="CAB1128127.1"/>
    </source>
</evidence>
<dbReference type="SUPFAM" id="SSF103190">
    <property type="entry name" value="Sensory domain-like"/>
    <property type="match status" value="1"/>
</dbReference>
<dbReference type="PANTHER" id="PTHR45436:SF5">
    <property type="entry name" value="SENSOR HISTIDINE KINASE TRCS"/>
    <property type="match status" value="1"/>
</dbReference>
<evidence type="ECO:0000313" key="17">
    <source>
        <dbReference type="Proteomes" id="UP000503399"/>
    </source>
</evidence>
<dbReference type="SUPFAM" id="SSF47384">
    <property type="entry name" value="Homodimeric domain of signal transducing histidine kinase"/>
    <property type="match status" value="1"/>
</dbReference>
<dbReference type="InterPro" id="IPR029151">
    <property type="entry name" value="Sensor-like_sf"/>
</dbReference>
<dbReference type="PROSITE" id="PS50109">
    <property type="entry name" value="HIS_KIN"/>
    <property type="match status" value="1"/>
</dbReference>
<evidence type="ECO:0000256" key="2">
    <source>
        <dbReference type="ARBA" id="ARBA00004651"/>
    </source>
</evidence>
<dbReference type="SUPFAM" id="SSF55874">
    <property type="entry name" value="ATPase domain of HSP90 chaperone/DNA topoisomerase II/histidine kinase"/>
    <property type="match status" value="1"/>
</dbReference>
<dbReference type="Pfam" id="PF00512">
    <property type="entry name" value="HisKA"/>
    <property type="match status" value="1"/>
</dbReference>
<dbReference type="AlphaFoldDB" id="A0A6F8ZED3"/>
<dbReference type="CDD" id="cd06225">
    <property type="entry name" value="HAMP"/>
    <property type="match status" value="1"/>
</dbReference>
<evidence type="ECO:0000256" key="5">
    <source>
        <dbReference type="ARBA" id="ARBA00022553"/>
    </source>
</evidence>
<keyword evidence="17" id="KW-1185">Reference proteome</keyword>
<dbReference type="KEGG" id="hfv:R50_0621"/>
<keyword evidence="11 13" id="KW-0472">Membrane</keyword>
<keyword evidence="8" id="KW-0418">Kinase</keyword>
<evidence type="ECO:0000256" key="9">
    <source>
        <dbReference type="ARBA" id="ARBA00022989"/>
    </source>
</evidence>
<evidence type="ECO:0000256" key="11">
    <source>
        <dbReference type="ARBA" id="ARBA00023136"/>
    </source>
</evidence>
<sequence length="495" mass="53264">MTPRRWRGTLTARLVLSHVLVATIGLLVAAAFAGVVFEHFLISSRSAALADRGRQIARVVSGYFDGRLFPSETAYLLRVLEGTLEAQVYVVDTTGQVILESRSTAVPHAAFPLPVLQRVLLRGRTWRGQLRHGGVTVVAAGVPVFSRGQIAGGVFLEASLSPARATARSLVRLLLLGEALAVVVGVLLAYTVSRRMVAPIERLKEGALRLGEDPGGAGVRVTPEGPEEIRELGQEFNRMADRLDRQMQQLKEEALIREELLANVAHDLKTPLTSIRGFLEAVRDHVAEGPAAERAVQVAWEETLRLQRLVQRLLTAARIRSGGGEPRGLDVTWVVAQVLERMGPLARERGVRLVQEGRRQPTPLCGDADALMEAVMNLVDNALAVSPAGQAVRVAVEQAADSIRVAVADRGPGVDPELLPRLFERFVTGDRSRQGGGNGLGLAIVAEVARRFGGRVEVLNRDPEQGTVFSLVLPLPPEPVAVGEPCRPPQPAAGG</sequence>
<feature type="domain" description="Histidine kinase" evidence="14">
    <location>
        <begin position="263"/>
        <end position="477"/>
    </location>
</feature>
<name>A0A6F8ZED3_9FIRM</name>
<dbReference type="FunFam" id="1.10.287.130:FF:000001">
    <property type="entry name" value="Two-component sensor histidine kinase"/>
    <property type="match status" value="1"/>
</dbReference>
<dbReference type="CDD" id="cd00075">
    <property type="entry name" value="HATPase"/>
    <property type="match status" value="1"/>
</dbReference>
<evidence type="ECO:0000259" key="14">
    <source>
        <dbReference type="PROSITE" id="PS50109"/>
    </source>
</evidence>
<evidence type="ECO:0000256" key="7">
    <source>
        <dbReference type="ARBA" id="ARBA00022692"/>
    </source>
</evidence>
<dbReference type="Gene3D" id="6.10.340.10">
    <property type="match status" value="1"/>
</dbReference>
<dbReference type="InterPro" id="IPR004358">
    <property type="entry name" value="Sig_transdc_His_kin-like_C"/>
</dbReference>
<dbReference type="InterPro" id="IPR036097">
    <property type="entry name" value="HisK_dim/P_sf"/>
</dbReference>
<evidence type="ECO:0000256" key="13">
    <source>
        <dbReference type="SAM" id="Phobius"/>
    </source>
</evidence>
<dbReference type="SMART" id="SM00304">
    <property type="entry name" value="HAMP"/>
    <property type="match status" value="1"/>
</dbReference>
<dbReference type="InterPro" id="IPR036890">
    <property type="entry name" value="HATPase_C_sf"/>
</dbReference>
<dbReference type="InterPro" id="IPR050428">
    <property type="entry name" value="TCS_sensor_his_kinase"/>
</dbReference>
<dbReference type="GO" id="GO:0005886">
    <property type="term" value="C:plasma membrane"/>
    <property type="evidence" value="ECO:0007669"/>
    <property type="project" value="UniProtKB-SubCell"/>
</dbReference>
<reference evidence="16 17" key="1">
    <citation type="submission" date="2020-02" db="EMBL/GenBank/DDBJ databases">
        <authorList>
            <person name="Hogendoorn C."/>
        </authorList>
    </citation>
    <scope>NUCLEOTIDE SEQUENCE [LARGE SCALE GENOMIC DNA]</scope>
    <source>
        <strain evidence="16">R501</strain>
    </source>
</reference>
<dbReference type="InterPro" id="IPR003660">
    <property type="entry name" value="HAMP_dom"/>
</dbReference>
<feature type="transmembrane region" description="Helical" evidence="13">
    <location>
        <begin position="15"/>
        <end position="37"/>
    </location>
</feature>
<feature type="domain" description="HAMP" evidence="15">
    <location>
        <begin position="194"/>
        <end position="248"/>
    </location>
</feature>
<feature type="transmembrane region" description="Helical" evidence="13">
    <location>
        <begin position="170"/>
        <end position="192"/>
    </location>
</feature>
<evidence type="ECO:0000256" key="10">
    <source>
        <dbReference type="ARBA" id="ARBA00023012"/>
    </source>
</evidence>
<dbReference type="CDD" id="cd00082">
    <property type="entry name" value="HisKA"/>
    <property type="match status" value="1"/>
</dbReference>
<keyword evidence="12" id="KW-0175">Coiled coil</keyword>
<dbReference type="Proteomes" id="UP000503399">
    <property type="component" value="Chromosome"/>
</dbReference>
<comment type="catalytic activity">
    <reaction evidence="1">
        <text>ATP + protein L-histidine = ADP + protein N-phospho-L-histidine.</text>
        <dbReference type="EC" id="2.7.13.3"/>
    </reaction>
</comment>
<dbReference type="SMART" id="SM00387">
    <property type="entry name" value="HATPase_c"/>
    <property type="match status" value="1"/>
</dbReference>
<organism evidence="16 17">
    <name type="scientific">Candidatus Hydrogenisulfobacillus filiaventi</name>
    <dbReference type="NCBI Taxonomy" id="2707344"/>
    <lineage>
        <taxon>Bacteria</taxon>
        <taxon>Bacillati</taxon>
        <taxon>Bacillota</taxon>
        <taxon>Clostridia</taxon>
        <taxon>Eubacteriales</taxon>
        <taxon>Clostridiales Family XVII. Incertae Sedis</taxon>
        <taxon>Candidatus Hydrogenisulfobacillus</taxon>
    </lineage>
</organism>
<evidence type="ECO:0000256" key="8">
    <source>
        <dbReference type="ARBA" id="ARBA00022777"/>
    </source>
</evidence>
<dbReference type="PANTHER" id="PTHR45436">
    <property type="entry name" value="SENSOR HISTIDINE KINASE YKOH"/>
    <property type="match status" value="1"/>
</dbReference>
<dbReference type="SMART" id="SM00388">
    <property type="entry name" value="HisKA"/>
    <property type="match status" value="1"/>
</dbReference>
<evidence type="ECO:0000256" key="4">
    <source>
        <dbReference type="ARBA" id="ARBA00022475"/>
    </source>
</evidence>
<dbReference type="InterPro" id="IPR003661">
    <property type="entry name" value="HisK_dim/P_dom"/>
</dbReference>
<dbReference type="Pfam" id="PF02518">
    <property type="entry name" value="HATPase_c"/>
    <property type="match status" value="1"/>
</dbReference>
<comment type="subcellular location">
    <subcellularLocation>
        <location evidence="2">Cell membrane</location>
        <topology evidence="2">Multi-pass membrane protein</topology>
    </subcellularLocation>
</comment>
<feature type="coiled-coil region" evidence="12">
    <location>
        <begin position="229"/>
        <end position="260"/>
    </location>
</feature>
<dbReference type="EMBL" id="LR778114">
    <property type="protein sequence ID" value="CAB1128127.1"/>
    <property type="molecule type" value="Genomic_DNA"/>
</dbReference>
<dbReference type="PROSITE" id="PS50885">
    <property type="entry name" value="HAMP"/>
    <property type="match status" value="1"/>
</dbReference>
<dbReference type="EC" id="2.7.13.3" evidence="3"/>
<accession>A0A6F8ZED3</accession>
<keyword evidence="6" id="KW-0808">Transferase</keyword>
<dbReference type="Gene3D" id="3.30.565.10">
    <property type="entry name" value="Histidine kinase-like ATPase, C-terminal domain"/>
    <property type="match status" value="1"/>
</dbReference>
<dbReference type="Gene3D" id="1.10.287.130">
    <property type="match status" value="1"/>
</dbReference>
<keyword evidence="7 13" id="KW-0812">Transmembrane</keyword>
<protein>
    <recommendedName>
        <fullName evidence="3">histidine kinase</fullName>
        <ecNumber evidence="3">2.7.13.3</ecNumber>
    </recommendedName>
</protein>
<keyword evidence="10" id="KW-0902">Two-component regulatory system</keyword>